<dbReference type="AlphaFoldDB" id="A0A4Y7SMH5"/>
<keyword evidence="2" id="KW-1185">Reference proteome</keyword>
<sequence length="56" mass="6600">MLVLTRPTHLTRLSSSFAPLHDHYSLARMFYCHPVAYPPIYPHVTLELPTPRFLMY</sequence>
<protein>
    <submittedName>
        <fullName evidence="1">Uncharacterized protein</fullName>
    </submittedName>
</protein>
<evidence type="ECO:0000313" key="2">
    <source>
        <dbReference type="Proteomes" id="UP000298030"/>
    </source>
</evidence>
<proteinExistence type="predicted"/>
<dbReference type="Proteomes" id="UP000298030">
    <property type="component" value="Unassembled WGS sequence"/>
</dbReference>
<gene>
    <name evidence="1" type="ORF">FA13DRAFT_1457575</name>
</gene>
<name>A0A4Y7SMH5_COPMI</name>
<reference evidence="1 2" key="1">
    <citation type="journal article" date="2019" name="Nat. Ecol. Evol.">
        <title>Megaphylogeny resolves global patterns of mushroom evolution.</title>
        <authorList>
            <person name="Varga T."/>
            <person name="Krizsan K."/>
            <person name="Foldi C."/>
            <person name="Dima B."/>
            <person name="Sanchez-Garcia M."/>
            <person name="Sanchez-Ramirez S."/>
            <person name="Szollosi G.J."/>
            <person name="Szarkandi J.G."/>
            <person name="Papp V."/>
            <person name="Albert L."/>
            <person name="Andreopoulos W."/>
            <person name="Angelini C."/>
            <person name="Antonin V."/>
            <person name="Barry K.W."/>
            <person name="Bougher N.L."/>
            <person name="Buchanan P."/>
            <person name="Buyck B."/>
            <person name="Bense V."/>
            <person name="Catcheside P."/>
            <person name="Chovatia M."/>
            <person name="Cooper J."/>
            <person name="Damon W."/>
            <person name="Desjardin D."/>
            <person name="Finy P."/>
            <person name="Geml J."/>
            <person name="Haridas S."/>
            <person name="Hughes K."/>
            <person name="Justo A."/>
            <person name="Karasinski D."/>
            <person name="Kautmanova I."/>
            <person name="Kiss B."/>
            <person name="Kocsube S."/>
            <person name="Kotiranta H."/>
            <person name="LaButti K.M."/>
            <person name="Lechner B.E."/>
            <person name="Liimatainen K."/>
            <person name="Lipzen A."/>
            <person name="Lukacs Z."/>
            <person name="Mihaltcheva S."/>
            <person name="Morgado L.N."/>
            <person name="Niskanen T."/>
            <person name="Noordeloos M.E."/>
            <person name="Ohm R.A."/>
            <person name="Ortiz-Santana B."/>
            <person name="Ovrebo C."/>
            <person name="Racz N."/>
            <person name="Riley R."/>
            <person name="Savchenko A."/>
            <person name="Shiryaev A."/>
            <person name="Soop K."/>
            <person name="Spirin V."/>
            <person name="Szebenyi C."/>
            <person name="Tomsovsky M."/>
            <person name="Tulloss R.E."/>
            <person name="Uehling J."/>
            <person name="Grigoriev I.V."/>
            <person name="Vagvolgyi C."/>
            <person name="Papp T."/>
            <person name="Martin F.M."/>
            <person name="Miettinen O."/>
            <person name="Hibbett D.S."/>
            <person name="Nagy L.G."/>
        </authorList>
    </citation>
    <scope>NUCLEOTIDE SEQUENCE [LARGE SCALE GENOMIC DNA]</scope>
    <source>
        <strain evidence="1 2">FP101781</strain>
    </source>
</reference>
<accession>A0A4Y7SMH5</accession>
<dbReference type="EMBL" id="QPFP01000082">
    <property type="protein sequence ID" value="TEB23045.1"/>
    <property type="molecule type" value="Genomic_DNA"/>
</dbReference>
<comment type="caution">
    <text evidence="1">The sequence shown here is derived from an EMBL/GenBank/DDBJ whole genome shotgun (WGS) entry which is preliminary data.</text>
</comment>
<organism evidence="1 2">
    <name type="scientific">Coprinellus micaceus</name>
    <name type="common">Glistening ink-cap mushroom</name>
    <name type="synonym">Coprinus micaceus</name>
    <dbReference type="NCBI Taxonomy" id="71717"/>
    <lineage>
        <taxon>Eukaryota</taxon>
        <taxon>Fungi</taxon>
        <taxon>Dikarya</taxon>
        <taxon>Basidiomycota</taxon>
        <taxon>Agaricomycotina</taxon>
        <taxon>Agaricomycetes</taxon>
        <taxon>Agaricomycetidae</taxon>
        <taxon>Agaricales</taxon>
        <taxon>Agaricineae</taxon>
        <taxon>Psathyrellaceae</taxon>
        <taxon>Coprinellus</taxon>
    </lineage>
</organism>
<evidence type="ECO:0000313" key="1">
    <source>
        <dbReference type="EMBL" id="TEB23045.1"/>
    </source>
</evidence>